<dbReference type="RefSeq" id="WP_283755134.1">
    <property type="nucleotide sequence ID" value="NZ_JAQOSP010000115.1"/>
</dbReference>
<keyword evidence="2" id="KW-1185">Reference proteome</keyword>
<sequence length="198" mass="22946">MIVYEFKVKGKESQYQSIDEAIRTSQFIQNKCLRYWMGNKDSKVKVDKYALNKYCAVLAAEFPFADELNSMARQSAAERTWSAIARFYDNCKKKVKGKKGFPRFKKNCRSVEYKSSGWKLSENRKSITFSDKKGIGNLKLKGTYDLNYYDIKQIKRIRLVRRADGYYAQFAIDVNVLIETQPTGQVVGIDLGLKYFIA</sequence>
<dbReference type="Proteomes" id="UP001235303">
    <property type="component" value="Unassembled WGS sequence"/>
</dbReference>
<accession>A0ABT7AYI9</accession>
<evidence type="ECO:0000313" key="1">
    <source>
        <dbReference type="EMBL" id="MDJ1171381.1"/>
    </source>
</evidence>
<comment type="caution">
    <text evidence="1">The sequence shown here is derived from an EMBL/GenBank/DDBJ whole genome shotgun (WGS) entry which is preliminary data.</text>
</comment>
<organism evidence="1 2">
    <name type="scientific">Roseofilum acuticapitatum BLCC-M154</name>
    <dbReference type="NCBI Taxonomy" id="3022444"/>
    <lineage>
        <taxon>Bacteria</taxon>
        <taxon>Bacillati</taxon>
        <taxon>Cyanobacteriota</taxon>
        <taxon>Cyanophyceae</taxon>
        <taxon>Desertifilales</taxon>
        <taxon>Desertifilaceae</taxon>
        <taxon>Roseofilum</taxon>
        <taxon>Roseofilum acuticapitatum</taxon>
    </lineage>
</organism>
<protein>
    <submittedName>
        <fullName evidence="1">Transposase</fullName>
    </submittedName>
</protein>
<evidence type="ECO:0000313" key="2">
    <source>
        <dbReference type="Proteomes" id="UP001235303"/>
    </source>
</evidence>
<name>A0ABT7AYI9_9CYAN</name>
<feature type="non-terminal residue" evidence="1">
    <location>
        <position position="198"/>
    </location>
</feature>
<proteinExistence type="predicted"/>
<gene>
    <name evidence="1" type="ORF">PMG71_18275</name>
</gene>
<reference evidence="1 2" key="1">
    <citation type="submission" date="2023-01" db="EMBL/GenBank/DDBJ databases">
        <title>Novel diversity within Roseofilum (Cyanobacteria; Desertifilaceae) from marine benthic mats with descriptions of four novel species.</title>
        <authorList>
            <person name="Wang Y."/>
            <person name="Berthold D.E."/>
            <person name="Hu J."/>
            <person name="Lefler F.W."/>
            <person name="Laughinghouse H.D. IV."/>
        </authorList>
    </citation>
    <scope>NUCLEOTIDE SEQUENCE [LARGE SCALE GENOMIC DNA]</scope>
    <source>
        <strain evidence="1 2">BLCC-M154</strain>
    </source>
</reference>
<dbReference type="EMBL" id="JAQOSP010000115">
    <property type="protein sequence ID" value="MDJ1171381.1"/>
    <property type="molecule type" value="Genomic_DNA"/>
</dbReference>